<dbReference type="GO" id="GO:0016052">
    <property type="term" value="P:carbohydrate catabolic process"/>
    <property type="evidence" value="ECO:0007669"/>
    <property type="project" value="UniProtKB-ARBA"/>
</dbReference>
<comment type="function">
    <text evidence="8">Catalyzes the ATP-dependent phosphorylation of fructose-l-phosphate to fructose-l,6-bisphosphate.</text>
</comment>
<dbReference type="InterPro" id="IPR029056">
    <property type="entry name" value="Ribokinase-like"/>
</dbReference>
<keyword evidence="11" id="KW-1185">Reference proteome</keyword>
<dbReference type="RefSeq" id="WP_127352751.1">
    <property type="nucleotide sequence ID" value="NZ_CP034791.1"/>
</dbReference>
<dbReference type="GO" id="GO:0005988">
    <property type="term" value="P:lactose metabolic process"/>
    <property type="evidence" value="ECO:0007669"/>
    <property type="project" value="UniProtKB-KW"/>
</dbReference>
<comment type="catalytic activity">
    <reaction evidence="7">
        <text>D-tagatofuranose 6-phosphate + ATP = D-tagatofuranose 1,6-bisphosphate + ADP + H(+)</text>
        <dbReference type="Rhea" id="RHEA:12420"/>
        <dbReference type="ChEBI" id="CHEBI:15378"/>
        <dbReference type="ChEBI" id="CHEBI:30616"/>
        <dbReference type="ChEBI" id="CHEBI:58694"/>
        <dbReference type="ChEBI" id="CHEBI:58695"/>
        <dbReference type="ChEBI" id="CHEBI:456216"/>
        <dbReference type="EC" id="2.7.1.144"/>
    </reaction>
</comment>
<dbReference type="GO" id="GO:0008662">
    <property type="term" value="F:1-phosphofructokinase activity"/>
    <property type="evidence" value="ECO:0007669"/>
    <property type="project" value="UniProtKB-UniRule"/>
</dbReference>
<dbReference type="GO" id="GO:0005829">
    <property type="term" value="C:cytosol"/>
    <property type="evidence" value="ECO:0007669"/>
    <property type="project" value="TreeGrafter"/>
</dbReference>
<dbReference type="KEGG" id="ccha:ELD05_12935"/>
<feature type="domain" description="Carbohydrate kinase PfkB" evidence="9">
    <location>
        <begin position="7"/>
        <end position="293"/>
    </location>
</feature>
<dbReference type="Proteomes" id="UP000282930">
    <property type="component" value="Chromosome"/>
</dbReference>
<dbReference type="InterPro" id="IPR022463">
    <property type="entry name" value="1-PFruKinase"/>
</dbReference>
<name>A0A3T0D9G7_9FIRM</name>
<dbReference type="PROSITE" id="PS00583">
    <property type="entry name" value="PFKB_KINASES_1"/>
    <property type="match status" value="1"/>
</dbReference>
<dbReference type="CDD" id="cd01164">
    <property type="entry name" value="FruK_PfkB_like"/>
    <property type="match status" value="1"/>
</dbReference>
<dbReference type="UniPathway" id="UPA00704">
    <property type="reaction ID" value="UER00715"/>
</dbReference>
<dbReference type="InterPro" id="IPR011611">
    <property type="entry name" value="PfkB_dom"/>
</dbReference>
<dbReference type="GO" id="GO:0005524">
    <property type="term" value="F:ATP binding"/>
    <property type="evidence" value="ECO:0007669"/>
    <property type="project" value="UniProtKB-UniRule"/>
</dbReference>
<dbReference type="GO" id="GO:0009024">
    <property type="term" value="F:tagatose-6-phosphate kinase activity"/>
    <property type="evidence" value="ECO:0007669"/>
    <property type="project" value="UniProtKB-EC"/>
</dbReference>
<organism evidence="10 11">
    <name type="scientific">Caldicellulosiruptor changbaiensis</name>
    <dbReference type="NCBI Taxonomy" id="1222016"/>
    <lineage>
        <taxon>Bacteria</taxon>
        <taxon>Bacillati</taxon>
        <taxon>Bacillota</taxon>
        <taxon>Bacillota incertae sedis</taxon>
        <taxon>Caldicellulosiruptorales</taxon>
        <taxon>Caldicellulosiruptoraceae</taxon>
        <taxon>Caldicellulosiruptor</taxon>
    </lineage>
</organism>
<evidence type="ECO:0000256" key="1">
    <source>
        <dbReference type="ARBA" id="ARBA00005380"/>
    </source>
</evidence>
<evidence type="ECO:0000256" key="4">
    <source>
        <dbReference type="ARBA" id="ARBA00022777"/>
    </source>
</evidence>
<keyword evidence="7" id="KW-0423">Lactose metabolism</keyword>
<reference evidence="10 11" key="1">
    <citation type="submission" date="2018-12" db="EMBL/GenBank/DDBJ databases">
        <title>Genome sequence from the cellulolytic species, Caldicellulosiruptor changbaiensis.</title>
        <authorList>
            <person name="Blumer-Schuette S.E."/>
            <person name="Mendoza C."/>
        </authorList>
    </citation>
    <scope>NUCLEOTIDE SEQUENCE [LARGE SCALE GENOMIC DNA]</scope>
    <source>
        <strain evidence="10 11">CBS-Z</strain>
    </source>
</reference>
<accession>A0A3T0D9G7</accession>
<dbReference type="PANTHER" id="PTHR46566">
    <property type="entry name" value="1-PHOSPHOFRUCTOKINASE-RELATED"/>
    <property type="match status" value="1"/>
</dbReference>
<proteinExistence type="inferred from homology"/>
<dbReference type="NCBIfam" id="TIGR03168">
    <property type="entry name" value="1-PFK"/>
    <property type="match status" value="1"/>
</dbReference>
<keyword evidence="4 8" id="KW-0418">Kinase</keyword>
<dbReference type="EMBL" id="CP034791">
    <property type="protein sequence ID" value="AZT91432.1"/>
    <property type="molecule type" value="Genomic_DNA"/>
</dbReference>
<dbReference type="PIRSF" id="PIRSF000535">
    <property type="entry name" value="1PFK/6PFK/LacC"/>
    <property type="match status" value="1"/>
</dbReference>
<dbReference type="FunFam" id="3.40.1190.20:FF:000001">
    <property type="entry name" value="Phosphofructokinase"/>
    <property type="match status" value="1"/>
</dbReference>
<evidence type="ECO:0000313" key="11">
    <source>
        <dbReference type="Proteomes" id="UP000282930"/>
    </source>
</evidence>
<comment type="pathway">
    <text evidence="7">Carbohydrate metabolism; D-tagatose 6-phosphate degradation; D-glyceraldehyde 3-phosphate and glycerone phosphate from D-tagatose 6-phosphate: step 1/2.</text>
</comment>
<dbReference type="InterPro" id="IPR002173">
    <property type="entry name" value="Carboh/pur_kinase_PfkB_CS"/>
</dbReference>
<dbReference type="EC" id="2.7.1.144" evidence="7"/>
<evidence type="ECO:0000259" key="9">
    <source>
        <dbReference type="Pfam" id="PF00294"/>
    </source>
</evidence>
<evidence type="ECO:0000256" key="8">
    <source>
        <dbReference type="RuleBase" id="RU369061"/>
    </source>
</evidence>
<evidence type="ECO:0000256" key="6">
    <source>
        <dbReference type="ARBA" id="ARBA00047745"/>
    </source>
</evidence>
<evidence type="ECO:0000256" key="7">
    <source>
        <dbReference type="PIRNR" id="PIRNR000535"/>
    </source>
</evidence>
<dbReference type="GO" id="GO:0044281">
    <property type="term" value="P:small molecule metabolic process"/>
    <property type="evidence" value="ECO:0007669"/>
    <property type="project" value="UniProtKB-ARBA"/>
</dbReference>
<evidence type="ECO:0000313" key="10">
    <source>
        <dbReference type="EMBL" id="AZT91432.1"/>
    </source>
</evidence>
<keyword evidence="2 7" id="KW-0808">Transferase</keyword>
<dbReference type="InterPro" id="IPR017583">
    <property type="entry name" value="Tagatose/fructose_Pkinase"/>
</dbReference>
<dbReference type="NCBIfam" id="TIGR03828">
    <property type="entry name" value="pfkB"/>
    <property type="match status" value="1"/>
</dbReference>
<evidence type="ECO:0000256" key="2">
    <source>
        <dbReference type="ARBA" id="ARBA00022679"/>
    </source>
</evidence>
<dbReference type="AlphaFoldDB" id="A0A3T0D9G7"/>
<comment type="catalytic activity">
    <reaction evidence="6 8">
        <text>beta-D-fructose 1-phosphate + ATP = beta-D-fructose 1,6-bisphosphate + ADP + H(+)</text>
        <dbReference type="Rhea" id="RHEA:14213"/>
        <dbReference type="ChEBI" id="CHEBI:15378"/>
        <dbReference type="ChEBI" id="CHEBI:30616"/>
        <dbReference type="ChEBI" id="CHEBI:32966"/>
        <dbReference type="ChEBI" id="CHEBI:138881"/>
        <dbReference type="ChEBI" id="CHEBI:456216"/>
        <dbReference type="EC" id="2.7.1.56"/>
    </reaction>
</comment>
<dbReference type="PROSITE" id="PS00584">
    <property type="entry name" value="PFKB_KINASES_2"/>
    <property type="match status" value="1"/>
</dbReference>
<dbReference type="PANTHER" id="PTHR46566:SF1">
    <property type="entry name" value="1-PHOSPHOFRUCTOKINASE"/>
    <property type="match status" value="1"/>
</dbReference>
<keyword evidence="3 7" id="KW-0547">Nucleotide-binding</keyword>
<protein>
    <recommendedName>
        <fullName evidence="7">Tagatose-6-phosphate kinase</fullName>
        <ecNumber evidence="7">2.7.1.144</ecNumber>
    </recommendedName>
</protein>
<comment type="similarity">
    <text evidence="1">Belongs to the carbohydrate kinase pfkB family.</text>
</comment>
<evidence type="ECO:0000256" key="3">
    <source>
        <dbReference type="ARBA" id="ARBA00022741"/>
    </source>
</evidence>
<dbReference type="Pfam" id="PF00294">
    <property type="entry name" value="PfkB"/>
    <property type="match status" value="1"/>
</dbReference>
<dbReference type="SUPFAM" id="SSF53613">
    <property type="entry name" value="Ribokinase-like"/>
    <property type="match status" value="1"/>
</dbReference>
<dbReference type="Gene3D" id="3.40.1190.20">
    <property type="match status" value="1"/>
</dbReference>
<sequence>MIYTVTLNPAVDMTIYIDRLEKGQVNRSNHYMIDAGGKGINVSKVIKALGEESIALGFLGEENKEWFLKYLQRFGIKNDFIFVKGLTRTNIKIVELETKEYTDLNQPGFEITENDKQSLFEKIENTAKKDDIFVLSGSLPANADEEMYFEMIEKLKQKGAIVIFDAEGQALKSGVEARPDVIKPNIHEFKTLFDVDENDINSVIGSAKKLIEMGLKIVLVSMGANGAIFVSESTALYAKPFKVDVKSTVGAGDSMVAAIAYGIFKKMSEKEMFRLACACAAAKISKEGVRAPEKNQVDYYLKKIELERLG</sequence>
<gene>
    <name evidence="10" type="primary">pfkB</name>
    <name evidence="10" type="ORF">ELD05_12935</name>
</gene>
<comment type="similarity">
    <text evidence="7">Belongs to the carbohydrate kinase PfkB family. LacC subfamily.</text>
</comment>
<dbReference type="GO" id="GO:2001059">
    <property type="term" value="P:D-tagatose 6-phosphate catabolic process"/>
    <property type="evidence" value="ECO:0007669"/>
    <property type="project" value="UniProtKB-UniPathway"/>
</dbReference>
<keyword evidence="5 7" id="KW-0067">ATP-binding</keyword>
<evidence type="ECO:0000256" key="5">
    <source>
        <dbReference type="ARBA" id="ARBA00022840"/>
    </source>
</evidence>